<evidence type="ECO:0000259" key="2">
    <source>
        <dbReference type="Pfam" id="PF05378"/>
    </source>
</evidence>
<comment type="caution">
    <text evidence="4">The sequence shown here is derived from an EMBL/GenBank/DDBJ whole genome shotgun (WGS) entry which is preliminary data.</text>
</comment>
<dbReference type="STRING" id="2074.BG845_00351"/>
<dbReference type="InterPro" id="IPR002821">
    <property type="entry name" value="Hydantoinase_A"/>
</dbReference>
<keyword evidence="4" id="KW-0436">Ligase</keyword>
<dbReference type="AlphaFoldDB" id="A0A1Y2N9T4"/>
<name>A0A1Y2N9T4_PSEAH</name>
<proteinExistence type="predicted"/>
<sequence length="693" mass="73265">MDADDSGGIRKSDEGTDAMVRIGIDTGGTFTDLVVADGDEIRMATKSLTTHGELAAGLLSALGKAELEPGEVESVVHGTTVALNAILTRRGALVGLLTTRGFRDLLDMGRGWRSADALTDPRWRRPHELRPIVERHLRRPVAERVRADGSVLVPLDEAGLLAEVDELYEQGCRSIAICFLHAYKFPAHEERAAELIRERYPDVGVSLSSAVAPFPREYNRLSTCVLNAYAQPLMQSYTRSVEERLAGAGHAAPLNFMTNDGGVSTPAAVSARPVTTLNSGPVGGVMGVQSYSRSLGQPNLVGFDMGGTSTDVAVIAEGRASTKRELELEHDLIVSMPVLEIHSIGAGGGSIAALDAAGGVAVGPQSAGSVPGPACYGRGGEVPTVTDALLLLGWLDPKTPLGGEIRPDIAAAERAFGPLAEGLATTPEQVAGTVAQVAIHNMAEAIRQLTVYRGVDPREFGLLAYGAAGPLAATQVARILEMPRVVFPALAGVFSAFGLLEGAGFDEEVVPVMAIASEEVAVGAFATMRETAVKVRERFGHPDAHAEFVVDGMYAGQRWELPALVDPTHSDPAAHLAERFGEAHRRQYGYQLPAPVQIANLRVRLVVPESRAPRPPALTRTDPARPHAGRDIVVGGERVTASVFRTEELAAGQIVHGPAVIEAPSYTGVLVPGDVARINEVGDIVVELEENVR</sequence>
<dbReference type="GO" id="GO:0016874">
    <property type="term" value="F:ligase activity"/>
    <property type="evidence" value="ECO:0007669"/>
    <property type="project" value="UniProtKB-KW"/>
</dbReference>
<evidence type="ECO:0000259" key="1">
    <source>
        <dbReference type="Pfam" id="PF01968"/>
    </source>
</evidence>
<dbReference type="Pfam" id="PF19278">
    <property type="entry name" value="Hydant_A_C"/>
    <property type="match status" value="1"/>
</dbReference>
<dbReference type="GO" id="GO:0006749">
    <property type="term" value="P:glutathione metabolic process"/>
    <property type="evidence" value="ECO:0007669"/>
    <property type="project" value="TreeGrafter"/>
</dbReference>
<dbReference type="Pfam" id="PF05378">
    <property type="entry name" value="Hydant_A_N"/>
    <property type="match status" value="1"/>
</dbReference>
<gene>
    <name evidence="4" type="primary">apc3_1</name>
    <name evidence="4" type="ORF">BG845_00351</name>
</gene>
<dbReference type="InterPro" id="IPR043129">
    <property type="entry name" value="ATPase_NBD"/>
</dbReference>
<dbReference type="EMBL" id="MIGB01000001">
    <property type="protein sequence ID" value="OSY44230.1"/>
    <property type="molecule type" value="Genomic_DNA"/>
</dbReference>
<dbReference type="GO" id="GO:0017168">
    <property type="term" value="F:5-oxoprolinase (ATP-hydrolyzing) activity"/>
    <property type="evidence" value="ECO:0007669"/>
    <property type="project" value="TreeGrafter"/>
</dbReference>
<evidence type="ECO:0000313" key="5">
    <source>
        <dbReference type="Proteomes" id="UP000194360"/>
    </source>
</evidence>
<organism evidence="4 5">
    <name type="scientific">Pseudonocardia autotrophica</name>
    <name type="common">Amycolata autotrophica</name>
    <name type="synonym">Nocardia autotrophica</name>
    <dbReference type="NCBI Taxonomy" id="2074"/>
    <lineage>
        <taxon>Bacteria</taxon>
        <taxon>Bacillati</taxon>
        <taxon>Actinomycetota</taxon>
        <taxon>Actinomycetes</taxon>
        <taxon>Pseudonocardiales</taxon>
        <taxon>Pseudonocardiaceae</taxon>
        <taxon>Pseudonocardia</taxon>
    </lineage>
</organism>
<accession>A0A1Y2N9T4</accession>
<evidence type="ECO:0000313" key="4">
    <source>
        <dbReference type="EMBL" id="OSY44230.1"/>
    </source>
</evidence>
<dbReference type="Pfam" id="PF01968">
    <property type="entry name" value="Hydantoinase_A"/>
    <property type="match status" value="1"/>
</dbReference>
<feature type="domain" description="Hydantoinase/oxoprolinase N-terminal" evidence="2">
    <location>
        <begin position="21"/>
        <end position="198"/>
    </location>
</feature>
<dbReference type="PANTHER" id="PTHR11365:SF23">
    <property type="entry name" value="HYPOTHETICAL 5-OXOPROLINASE (EUROFUNG)-RELATED"/>
    <property type="match status" value="1"/>
</dbReference>
<dbReference type="PANTHER" id="PTHR11365">
    <property type="entry name" value="5-OXOPROLINASE RELATED"/>
    <property type="match status" value="1"/>
</dbReference>
<protein>
    <submittedName>
        <fullName evidence="4">Acetophenone carboxylase gamma subunit</fullName>
        <ecNumber evidence="4">6.4.1.8</ecNumber>
    </submittedName>
</protein>
<evidence type="ECO:0000259" key="3">
    <source>
        <dbReference type="Pfam" id="PF19278"/>
    </source>
</evidence>
<dbReference type="InterPro" id="IPR045079">
    <property type="entry name" value="Oxoprolinase-like"/>
</dbReference>
<dbReference type="GO" id="GO:0005829">
    <property type="term" value="C:cytosol"/>
    <property type="evidence" value="ECO:0007669"/>
    <property type="project" value="TreeGrafter"/>
</dbReference>
<feature type="domain" description="Hydantoinase A/oxoprolinase" evidence="1">
    <location>
        <begin position="220"/>
        <end position="500"/>
    </location>
</feature>
<dbReference type="Proteomes" id="UP000194360">
    <property type="component" value="Unassembled WGS sequence"/>
</dbReference>
<feature type="domain" description="Acetophenone carboxylase-like C-terminal" evidence="3">
    <location>
        <begin position="601"/>
        <end position="679"/>
    </location>
</feature>
<dbReference type="EC" id="6.4.1.8" evidence="4"/>
<dbReference type="SUPFAM" id="SSF53067">
    <property type="entry name" value="Actin-like ATPase domain"/>
    <property type="match status" value="1"/>
</dbReference>
<keyword evidence="5" id="KW-1185">Reference proteome</keyword>
<dbReference type="InterPro" id="IPR008040">
    <property type="entry name" value="Hydant_A_N"/>
</dbReference>
<reference evidence="4 5" key="1">
    <citation type="submission" date="2016-09" db="EMBL/GenBank/DDBJ databases">
        <title>Pseudonocardia autotrophica DSM535, a candidate organism with high potential of specific P450 cytochromes.</title>
        <authorList>
            <person name="Grumaz C."/>
            <person name="Vainshtein Y."/>
            <person name="Kirstahler P."/>
            <person name="Sohn K."/>
        </authorList>
    </citation>
    <scope>NUCLEOTIDE SEQUENCE [LARGE SCALE GENOMIC DNA]</scope>
    <source>
        <strain evidence="4 5">DSM 535</strain>
    </source>
</reference>
<dbReference type="InterPro" id="IPR049517">
    <property type="entry name" value="ACX-like_C"/>
</dbReference>